<feature type="non-terminal residue" evidence="2">
    <location>
        <position position="1"/>
    </location>
</feature>
<reference evidence="2 3" key="1">
    <citation type="submission" date="2023-08" db="EMBL/GenBank/DDBJ databases">
        <title>Black Yeasts Isolated from many extreme environments.</title>
        <authorList>
            <person name="Coleine C."/>
            <person name="Stajich J.E."/>
            <person name="Selbmann L."/>
        </authorList>
    </citation>
    <scope>NUCLEOTIDE SEQUENCE [LARGE SCALE GENOMIC DNA]</scope>
    <source>
        <strain evidence="2 3">CCFEE 536</strain>
    </source>
</reference>
<name>A0ABR0LDS8_9PEZI</name>
<feature type="non-terminal residue" evidence="2">
    <location>
        <position position="87"/>
    </location>
</feature>
<accession>A0ABR0LDS8</accession>
<organism evidence="2 3">
    <name type="scientific">Cryomyces antarcticus</name>
    <dbReference type="NCBI Taxonomy" id="329879"/>
    <lineage>
        <taxon>Eukaryota</taxon>
        <taxon>Fungi</taxon>
        <taxon>Dikarya</taxon>
        <taxon>Ascomycota</taxon>
        <taxon>Pezizomycotina</taxon>
        <taxon>Dothideomycetes</taxon>
        <taxon>Dothideomycetes incertae sedis</taxon>
        <taxon>Cryomyces</taxon>
    </lineage>
</organism>
<feature type="compositionally biased region" description="Basic and acidic residues" evidence="1">
    <location>
        <begin position="51"/>
        <end position="71"/>
    </location>
</feature>
<proteinExistence type="predicted"/>
<evidence type="ECO:0000313" key="2">
    <source>
        <dbReference type="EMBL" id="KAK5147248.1"/>
    </source>
</evidence>
<comment type="caution">
    <text evidence="2">The sequence shown here is derived from an EMBL/GenBank/DDBJ whole genome shotgun (WGS) entry which is preliminary data.</text>
</comment>
<sequence length="87" mass="10318">LLLLRPWWLPRLHGPVRPVLLRSDLRHHQQNHEPQPGFLPPVHHQLSLHFRPPDPEPRGRQDGTLQHDRPVRPHQRHPLALPDPHQN</sequence>
<protein>
    <submittedName>
        <fullName evidence="2">Uncharacterized protein</fullName>
    </submittedName>
</protein>
<keyword evidence="3" id="KW-1185">Reference proteome</keyword>
<dbReference type="EMBL" id="JAVRRA010021984">
    <property type="protein sequence ID" value="KAK5147248.1"/>
    <property type="molecule type" value="Genomic_DNA"/>
</dbReference>
<gene>
    <name evidence="2" type="ORF">LTR16_012784</name>
</gene>
<dbReference type="Proteomes" id="UP001357485">
    <property type="component" value="Unassembled WGS sequence"/>
</dbReference>
<evidence type="ECO:0000313" key="3">
    <source>
        <dbReference type="Proteomes" id="UP001357485"/>
    </source>
</evidence>
<feature type="region of interest" description="Disordered" evidence="1">
    <location>
        <begin position="27"/>
        <end position="87"/>
    </location>
</feature>
<evidence type="ECO:0000256" key="1">
    <source>
        <dbReference type="SAM" id="MobiDB-lite"/>
    </source>
</evidence>